<protein>
    <submittedName>
        <fullName evidence="1">Uncharacterized protein</fullName>
    </submittedName>
</protein>
<organism evidence="1 2">
    <name type="scientific">Centaurea solstitialis</name>
    <name type="common">yellow star-thistle</name>
    <dbReference type="NCBI Taxonomy" id="347529"/>
    <lineage>
        <taxon>Eukaryota</taxon>
        <taxon>Viridiplantae</taxon>
        <taxon>Streptophyta</taxon>
        <taxon>Embryophyta</taxon>
        <taxon>Tracheophyta</taxon>
        <taxon>Spermatophyta</taxon>
        <taxon>Magnoliopsida</taxon>
        <taxon>eudicotyledons</taxon>
        <taxon>Gunneridae</taxon>
        <taxon>Pentapetalae</taxon>
        <taxon>asterids</taxon>
        <taxon>campanulids</taxon>
        <taxon>Asterales</taxon>
        <taxon>Asteraceae</taxon>
        <taxon>Carduoideae</taxon>
        <taxon>Cardueae</taxon>
        <taxon>Centaureinae</taxon>
        <taxon>Centaurea</taxon>
    </lineage>
</organism>
<proteinExistence type="predicted"/>
<evidence type="ECO:0000313" key="2">
    <source>
        <dbReference type="Proteomes" id="UP001172457"/>
    </source>
</evidence>
<comment type="caution">
    <text evidence="1">The sequence shown here is derived from an EMBL/GenBank/DDBJ whole genome shotgun (WGS) entry which is preliminary data.</text>
</comment>
<gene>
    <name evidence="1" type="ORF">OSB04_025648</name>
</gene>
<dbReference type="Proteomes" id="UP001172457">
    <property type="component" value="Chromosome 6"/>
</dbReference>
<dbReference type="AlphaFoldDB" id="A0AA38T1V5"/>
<evidence type="ECO:0000313" key="1">
    <source>
        <dbReference type="EMBL" id="KAJ9545941.1"/>
    </source>
</evidence>
<dbReference type="EMBL" id="JARYMX010000006">
    <property type="protein sequence ID" value="KAJ9545941.1"/>
    <property type="molecule type" value="Genomic_DNA"/>
</dbReference>
<dbReference type="PANTHER" id="PTHR34193">
    <property type="entry name" value="OS11G0199801 PROTEIN"/>
    <property type="match status" value="1"/>
</dbReference>
<keyword evidence="2" id="KW-1185">Reference proteome</keyword>
<accession>A0AA38T1V5</accession>
<reference evidence="1" key="1">
    <citation type="submission" date="2023-03" db="EMBL/GenBank/DDBJ databases">
        <title>Chromosome-scale reference genome and RAD-based genetic map of yellow starthistle (Centaurea solstitialis) reveal putative structural variation and QTLs associated with invader traits.</title>
        <authorList>
            <person name="Reatini B."/>
            <person name="Cang F.A."/>
            <person name="Jiang Q."/>
            <person name="Mckibben M.T.W."/>
            <person name="Barker M.S."/>
            <person name="Rieseberg L.H."/>
            <person name="Dlugosch K.M."/>
        </authorList>
    </citation>
    <scope>NUCLEOTIDE SEQUENCE</scope>
    <source>
        <strain evidence="1">CAN-66</strain>
        <tissue evidence="1">Leaf</tissue>
    </source>
</reference>
<name>A0AA38T1V5_9ASTR</name>
<dbReference type="PANTHER" id="PTHR34193:SF20">
    <property type="match status" value="1"/>
</dbReference>
<sequence length="237" mass="27583">MLAYDEVHAHTISSQSKLHSFEKPTEFTFPDILKTKYHHKHDEKEHPFGFSPPLWSQNVRSNDAFQQSSMMAQGRKELMDMTNDLPESCYELSLKDIVMKDLDKSGLMMEEKIDTKPKVKEKKKSTKRGSISRSASLDTGFFHLKMFFPISSFGSRKYKQTSRSTSMDGLKKQPIDVKQFWKTWLFVESDNSFSIESLDNNKYCTATTKTRYEEGRWNLGCNWFTNKSGNQKGCIFF</sequence>